<name>A0AAW4IZM5_CLOPF</name>
<organism evidence="2 3">
    <name type="scientific">Clostridium perfringens</name>
    <dbReference type="NCBI Taxonomy" id="1502"/>
    <lineage>
        <taxon>Bacteria</taxon>
        <taxon>Bacillati</taxon>
        <taxon>Bacillota</taxon>
        <taxon>Clostridia</taxon>
        <taxon>Eubacteriales</taxon>
        <taxon>Clostridiaceae</taxon>
        <taxon>Clostridium</taxon>
    </lineage>
</organism>
<evidence type="ECO:0000256" key="1">
    <source>
        <dbReference type="SAM" id="Coils"/>
    </source>
</evidence>
<comment type="caution">
    <text evidence="2">The sequence shown here is derived from an EMBL/GenBank/DDBJ whole genome shotgun (WGS) entry which is preliminary data.</text>
</comment>
<dbReference type="EMBL" id="JAENQP010000007">
    <property type="protein sequence ID" value="MBO3359440.1"/>
    <property type="molecule type" value="Genomic_DNA"/>
</dbReference>
<sequence length="152" mass="17879">MDNKEINTKDLLGIELRMGRNTIISLPKESLEIYKIKNGEFGAYINISSAIQYKSTGTPKQYPFDRIKEYDDIQEIILIYTEGNIKYKPLFWENPNPYIDEEENKYQTSEKISWDRLHLEISKDVLKRKIQSMKDQATQLLQQAEELELSIA</sequence>
<evidence type="ECO:0000313" key="3">
    <source>
        <dbReference type="Proteomes" id="UP000668068"/>
    </source>
</evidence>
<dbReference type="Proteomes" id="UP000668068">
    <property type="component" value="Unassembled WGS sequence"/>
</dbReference>
<evidence type="ECO:0000313" key="2">
    <source>
        <dbReference type="EMBL" id="MBO3359440.1"/>
    </source>
</evidence>
<protein>
    <submittedName>
        <fullName evidence="2">Uncharacterized protein</fullName>
    </submittedName>
</protein>
<proteinExistence type="predicted"/>
<dbReference type="AlphaFoldDB" id="A0AAW4IZM5"/>
<dbReference type="RefSeq" id="WP_208340891.1">
    <property type="nucleotide sequence ID" value="NZ_JAENQO010000007.1"/>
</dbReference>
<gene>
    <name evidence="2" type="ORF">JJB47_11725</name>
</gene>
<feature type="coiled-coil region" evidence="1">
    <location>
        <begin position="123"/>
        <end position="150"/>
    </location>
</feature>
<reference evidence="2" key="1">
    <citation type="submission" date="2020-12" db="EMBL/GenBank/DDBJ databases">
        <title>Comparative genomics of Clostridium perfringens reveals patterns of host-associated phylogenetic clades and virulence factors.</title>
        <authorList>
            <person name="Smith A.H."/>
            <person name="Geier R."/>
        </authorList>
    </citation>
    <scope>NUCLEOTIDE SEQUENCE</scope>
    <source>
        <strain evidence="2">CHD30677R</strain>
    </source>
</reference>
<accession>A0AAW4IZM5</accession>
<keyword evidence="1" id="KW-0175">Coiled coil</keyword>